<dbReference type="STRING" id="1001994.MY1_1816"/>
<sequence>MGKNNKKKEDEPKKSDFKSFLKKRAPIYLGIVAIFVVFVIPELTKGNLENSFPDNLTNEEKQILEILMAYNGPNEKGLTVLNAIKEQIAKEYPDEKIYDNKKTKVELNITKVDSTENYKVVLIFESYKGKIDYIWNVNQITKEIKAESSNAKHVIDIVNYYD</sequence>
<keyword evidence="3" id="KW-1185">Reference proteome</keyword>
<dbReference type="InterPro" id="IPR024984">
    <property type="entry name" value="DUF3888"/>
</dbReference>
<keyword evidence="1" id="KW-0472">Membrane</keyword>
<evidence type="ECO:0000256" key="1">
    <source>
        <dbReference type="SAM" id="Phobius"/>
    </source>
</evidence>
<keyword evidence="1" id="KW-1133">Transmembrane helix</keyword>
<organism evidence="2 3">
    <name type="scientific">Nitrosarchaeum koreense MY1</name>
    <dbReference type="NCBI Taxonomy" id="1001994"/>
    <lineage>
        <taxon>Archaea</taxon>
        <taxon>Nitrososphaerota</taxon>
        <taxon>Nitrososphaeria</taxon>
        <taxon>Nitrosopumilales</taxon>
        <taxon>Nitrosopumilaceae</taxon>
        <taxon>Nitrosarchaeum</taxon>
    </lineage>
</organism>
<gene>
    <name evidence="2" type="ORF">MY1_1816</name>
</gene>
<accession>F9CZH3</accession>
<keyword evidence="1" id="KW-0812">Transmembrane</keyword>
<protein>
    <recommendedName>
        <fullName evidence="4">DUF3888 domain-containing protein</fullName>
    </recommendedName>
</protein>
<dbReference type="AlphaFoldDB" id="F9CZH3"/>
<dbReference type="EMBL" id="AFPU01000001">
    <property type="protein sequence ID" value="EGP94562.1"/>
    <property type="molecule type" value="Genomic_DNA"/>
</dbReference>
<dbReference type="RefSeq" id="WP_007551577.1">
    <property type="nucleotide sequence ID" value="NZ_AFPU01000001.1"/>
</dbReference>
<feature type="transmembrane region" description="Helical" evidence="1">
    <location>
        <begin position="25"/>
        <end position="43"/>
    </location>
</feature>
<evidence type="ECO:0000313" key="3">
    <source>
        <dbReference type="Proteomes" id="UP000004440"/>
    </source>
</evidence>
<name>F9CZH3_9ARCH</name>
<comment type="caution">
    <text evidence="2">The sequence shown here is derived from an EMBL/GenBank/DDBJ whole genome shotgun (WGS) entry which is preliminary data.</text>
</comment>
<dbReference type="Proteomes" id="UP000004440">
    <property type="component" value="Unassembled WGS sequence"/>
</dbReference>
<dbReference type="Pfam" id="PF13027">
    <property type="entry name" value="DUF3888"/>
    <property type="match status" value="1"/>
</dbReference>
<reference evidence="2 3" key="1">
    <citation type="journal article" date="2011" name="J. Bacteriol.">
        <title>Genome Sequence of an Ammonia-Oxidizing Soil Archaeon, "Candidatus Nitrosoarchaeum koreensis" MY1.</title>
        <authorList>
            <person name="Kim B.K."/>
            <person name="Jung M.Y."/>
            <person name="Yu D.S."/>
            <person name="Park S.J."/>
            <person name="Oh T.K."/>
            <person name="Rhee S.K."/>
            <person name="Kim J.F."/>
        </authorList>
    </citation>
    <scope>NUCLEOTIDE SEQUENCE [LARGE SCALE GENOMIC DNA]</scope>
    <source>
        <strain evidence="2 3">MY1</strain>
    </source>
</reference>
<evidence type="ECO:0000313" key="2">
    <source>
        <dbReference type="EMBL" id="EGP94562.1"/>
    </source>
</evidence>
<evidence type="ECO:0008006" key="4">
    <source>
        <dbReference type="Google" id="ProtNLM"/>
    </source>
</evidence>
<dbReference type="OrthoDB" id="3100at2157"/>
<proteinExistence type="predicted"/>